<accession>A0AAV4E0U7</accession>
<feature type="region of interest" description="Disordered" evidence="1">
    <location>
        <begin position="1"/>
        <end position="26"/>
    </location>
</feature>
<reference evidence="2 3" key="1">
    <citation type="journal article" date="2021" name="Elife">
        <title>Chloroplast acquisition without the gene transfer in kleptoplastic sea slugs, Plakobranchus ocellatus.</title>
        <authorList>
            <person name="Maeda T."/>
            <person name="Takahashi S."/>
            <person name="Yoshida T."/>
            <person name="Shimamura S."/>
            <person name="Takaki Y."/>
            <person name="Nagai Y."/>
            <person name="Toyoda A."/>
            <person name="Suzuki Y."/>
            <person name="Arimoto A."/>
            <person name="Ishii H."/>
            <person name="Satoh N."/>
            <person name="Nishiyama T."/>
            <person name="Hasebe M."/>
            <person name="Maruyama T."/>
            <person name="Minagawa J."/>
            <person name="Obokata J."/>
            <person name="Shigenobu S."/>
        </authorList>
    </citation>
    <scope>NUCLEOTIDE SEQUENCE [LARGE SCALE GENOMIC DNA]</scope>
</reference>
<evidence type="ECO:0000313" key="2">
    <source>
        <dbReference type="EMBL" id="GFO49924.1"/>
    </source>
</evidence>
<evidence type="ECO:0000256" key="1">
    <source>
        <dbReference type="SAM" id="MobiDB-lite"/>
    </source>
</evidence>
<feature type="region of interest" description="Disordered" evidence="1">
    <location>
        <begin position="39"/>
        <end position="78"/>
    </location>
</feature>
<dbReference type="AlphaFoldDB" id="A0AAV4E0U7"/>
<dbReference type="Proteomes" id="UP000735302">
    <property type="component" value="Unassembled WGS sequence"/>
</dbReference>
<keyword evidence="3" id="KW-1185">Reference proteome</keyword>
<dbReference type="EMBL" id="BLXT01008548">
    <property type="protein sequence ID" value="GFO49924.1"/>
    <property type="molecule type" value="Genomic_DNA"/>
</dbReference>
<comment type="caution">
    <text evidence="2">The sequence shown here is derived from an EMBL/GenBank/DDBJ whole genome shotgun (WGS) entry which is preliminary data.</text>
</comment>
<evidence type="ECO:0000313" key="3">
    <source>
        <dbReference type="Proteomes" id="UP000735302"/>
    </source>
</evidence>
<sequence length="78" mass="8120">MGTRLKVGQRKAVLPSESSNRAAATRTPGLLLCLRSPDSTTYQTRTQSWAGGAGSAPQRPPRAAAPPHDRTGHLAGAT</sequence>
<name>A0AAV4E0U7_9GAST</name>
<gene>
    <name evidence="2" type="ORF">PoB_007642900</name>
</gene>
<proteinExistence type="predicted"/>
<organism evidence="2 3">
    <name type="scientific">Plakobranchus ocellatus</name>
    <dbReference type="NCBI Taxonomy" id="259542"/>
    <lineage>
        <taxon>Eukaryota</taxon>
        <taxon>Metazoa</taxon>
        <taxon>Spiralia</taxon>
        <taxon>Lophotrochozoa</taxon>
        <taxon>Mollusca</taxon>
        <taxon>Gastropoda</taxon>
        <taxon>Heterobranchia</taxon>
        <taxon>Euthyneura</taxon>
        <taxon>Panpulmonata</taxon>
        <taxon>Sacoglossa</taxon>
        <taxon>Placobranchoidea</taxon>
        <taxon>Plakobranchidae</taxon>
        <taxon>Plakobranchus</taxon>
    </lineage>
</organism>
<protein>
    <submittedName>
        <fullName evidence="2">Uncharacterized protein</fullName>
    </submittedName>
</protein>
<feature type="compositionally biased region" description="Polar residues" evidence="1">
    <location>
        <begin position="39"/>
        <end position="49"/>
    </location>
</feature>